<dbReference type="GO" id="GO:0007034">
    <property type="term" value="P:vacuolar transport"/>
    <property type="evidence" value="ECO:0007669"/>
    <property type="project" value="TreeGrafter"/>
</dbReference>
<dbReference type="Pfam" id="PF08432">
    <property type="entry name" value="Vfa1"/>
    <property type="match status" value="1"/>
</dbReference>
<organism evidence="2 3">
    <name type="scientific">Terfezia boudieri ATCC MYA-4762</name>
    <dbReference type="NCBI Taxonomy" id="1051890"/>
    <lineage>
        <taxon>Eukaryota</taxon>
        <taxon>Fungi</taxon>
        <taxon>Dikarya</taxon>
        <taxon>Ascomycota</taxon>
        <taxon>Pezizomycotina</taxon>
        <taxon>Pezizomycetes</taxon>
        <taxon>Pezizales</taxon>
        <taxon>Pezizaceae</taxon>
        <taxon>Terfezia</taxon>
    </lineage>
</organism>
<sequence length="193" mass="22309">MTSPFQNIYNIRRVAGTDSKPCSICYKPTTVYLVTACQKDFFPVCPGHLTDRGFATPIVKSPPPAPSAEELEIKRKEALEKEIELVKKEYEEKQKRKKEKEKEKKEKSKEEKHKKDEETQNKEAKREEVKQGVDKNDTLSEVKKEEDPKVFALHRNFFDIRLQRLRQQQAAKRTRDLLKTPGAFPAVPKGPIG</sequence>
<dbReference type="InterPro" id="IPR013640">
    <property type="entry name" value="Vfa1"/>
</dbReference>
<accession>A0A3N4LZX2</accession>
<evidence type="ECO:0000256" key="1">
    <source>
        <dbReference type="SAM" id="MobiDB-lite"/>
    </source>
</evidence>
<name>A0A3N4LZX2_9PEZI</name>
<reference evidence="2 3" key="1">
    <citation type="journal article" date="2018" name="Nat. Ecol. Evol.">
        <title>Pezizomycetes genomes reveal the molecular basis of ectomycorrhizal truffle lifestyle.</title>
        <authorList>
            <person name="Murat C."/>
            <person name="Payen T."/>
            <person name="Noel B."/>
            <person name="Kuo A."/>
            <person name="Morin E."/>
            <person name="Chen J."/>
            <person name="Kohler A."/>
            <person name="Krizsan K."/>
            <person name="Balestrini R."/>
            <person name="Da Silva C."/>
            <person name="Montanini B."/>
            <person name="Hainaut M."/>
            <person name="Levati E."/>
            <person name="Barry K.W."/>
            <person name="Belfiori B."/>
            <person name="Cichocki N."/>
            <person name="Clum A."/>
            <person name="Dockter R.B."/>
            <person name="Fauchery L."/>
            <person name="Guy J."/>
            <person name="Iotti M."/>
            <person name="Le Tacon F."/>
            <person name="Lindquist E.A."/>
            <person name="Lipzen A."/>
            <person name="Malagnac F."/>
            <person name="Mello A."/>
            <person name="Molinier V."/>
            <person name="Miyauchi S."/>
            <person name="Poulain J."/>
            <person name="Riccioni C."/>
            <person name="Rubini A."/>
            <person name="Sitrit Y."/>
            <person name="Splivallo R."/>
            <person name="Traeger S."/>
            <person name="Wang M."/>
            <person name="Zifcakova L."/>
            <person name="Wipf D."/>
            <person name="Zambonelli A."/>
            <person name="Paolocci F."/>
            <person name="Nowrousian M."/>
            <person name="Ottonello S."/>
            <person name="Baldrian P."/>
            <person name="Spatafora J.W."/>
            <person name="Henrissat B."/>
            <person name="Nagy L.G."/>
            <person name="Aury J.M."/>
            <person name="Wincker P."/>
            <person name="Grigoriev I.V."/>
            <person name="Bonfante P."/>
            <person name="Martin F.M."/>
        </authorList>
    </citation>
    <scope>NUCLEOTIDE SEQUENCE [LARGE SCALE GENOMIC DNA]</scope>
    <source>
        <strain evidence="2 3">ATCC MYA-4762</strain>
    </source>
</reference>
<keyword evidence="3" id="KW-1185">Reference proteome</keyword>
<feature type="region of interest" description="Disordered" evidence="1">
    <location>
        <begin position="168"/>
        <end position="193"/>
    </location>
</feature>
<proteinExistence type="predicted"/>
<dbReference type="InParanoid" id="A0A3N4LZX2"/>
<protein>
    <submittedName>
        <fullName evidence="2">DUF1742-domain-containing protein</fullName>
    </submittedName>
</protein>
<dbReference type="PANTHER" id="PTHR28218">
    <property type="entry name" value="VPS4-ASSOCIATED PROTEIN 1"/>
    <property type="match status" value="1"/>
</dbReference>
<dbReference type="GO" id="GO:0005768">
    <property type="term" value="C:endosome"/>
    <property type="evidence" value="ECO:0007669"/>
    <property type="project" value="TreeGrafter"/>
</dbReference>
<evidence type="ECO:0000313" key="3">
    <source>
        <dbReference type="Proteomes" id="UP000267821"/>
    </source>
</evidence>
<dbReference type="EMBL" id="ML121529">
    <property type="protein sequence ID" value="RPB28476.1"/>
    <property type="molecule type" value="Genomic_DNA"/>
</dbReference>
<feature type="region of interest" description="Disordered" evidence="1">
    <location>
        <begin position="90"/>
        <end position="146"/>
    </location>
</feature>
<dbReference type="PANTHER" id="PTHR28218:SF1">
    <property type="entry name" value="VPS4-ASSOCIATED PROTEIN 1"/>
    <property type="match status" value="1"/>
</dbReference>
<dbReference type="OrthoDB" id="2158714at2759"/>
<dbReference type="AlphaFoldDB" id="A0A3N4LZX2"/>
<evidence type="ECO:0000313" key="2">
    <source>
        <dbReference type="EMBL" id="RPB28476.1"/>
    </source>
</evidence>
<gene>
    <name evidence="2" type="ORF">L211DRAFT_777712</name>
</gene>
<dbReference type="Proteomes" id="UP000267821">
    <property type="component" value="Unassembled WGS sequence"/>
</dbReference>